<evidence type="ECO:0000256" key="7">
    <source>
        <dbReference type="ARBA" id="ARBA00022737"/>
    </source>
</evidence>
<dbReference type="GO" id="GO:0016477">
    <property type="term" value="P:cell migration"/>
    <property type="evidence" value="ECO:0007669"/>
    <property type="project" value="TreeGrafter"/>
</dbReference>
<dbReference type="Gene3D" id="2.30.29.30">
    <property type="entry name" value="Pleckstrin-homology domain (PH domain)/Phosphotyrosine-binding domain (PTB)"/>
    <property type="match status" value="1"/>
</dbReference>
<evidence type="ECO:0000256" key="6">
    <source>
        <dbReference type="ARBA" id="ARBA00022614"/>
    </source>
</evidence>
<evidence type="ECO:0000259" key="10">
    <source>
        <dbReference type="Pfam" id="PF16000"/>
    </source>
</evidence>
<dbReference type="GO" id="GO:0034315">
    <property type="term" value="P:regulation of Arp2/3 complex-mediated actin nucleation"/>
    <property type="evidence" value="ECO:0007669"/>
    <property type="project" value="TreeGrafter"/>
</dbReference>
<feature type="domain" description="CARMIL C-terminal" evidence="10">
    <location>
        <begin position="1053"/>
        <end position="1174"/>
    </location>
</feature>
<keyword evidence="6" id="KW-0433">Leucine-rich repeat</keyword>
<dbReference type="InterPro" id="IPR011993">
    <property type="entry name" value="PH-like_dom_sf"/>
</dbReference>
<evidence type="ECO:0000313" key="12">
    <source>
        <dbReference type="EMBL" id="MBN3317867.1"/>
    </source>
</evidence>
<feature type="domain" description="CARMIL pleckstrin homology" evidence="11">
    <location>
        <begin position="92"/>
        <end position="172"/>
    </location>
</feature>
<dbReference type="InterPro" id="IPR051279">
    <property type="entry name" value="PP1-Reg/Actin-Interact_Protein"/>
</dbReference>
<dbReference type="Gene3D" id="6.10.140.1850">
    <property type="match status" value="1"/>
</dbReference>
<dbReference type="InterPro" id="IPR001611">
    <property type="entry name" value="Leu-rich_rpt"/>
</dbReference>
<evidence type="ECO:0000256" key="4">
    <source>
        <dbReference type="ARBA" id="ARBA00022475"/>
    </source>
</evidence>
<feature type="compositionally biased region" description="Basic residues" evidence="9">
    <location>
        <begin position="1093"/>
        <end position="1108"/>
    </location>
</feature>
<evidence type="ECO:0000313" key="13">
    <source>
        <dbReference type="Proteomes" id="UP000736164"/>
    </source>
</evidence>
<feature type="region of interest" description="Disordered" evidence="9">
    <location>
        <begin position="1033"/>
        <end position="1512"/>
    </location>
</feature>
<dbReference type="SUPFAM" id="SSF52047">
    <property type="entry name" value="RNI-like"/>
    <property type="match status" value="2"/>
</dbReference>
<feature type="domain" description="CARMIL C-terminal" evidence="10">
    <location>
        <begin position="836"/>
        <end position="972"/>
    </location>
</feature>
<evidence type="ECO:0000256" key="2">
    <source>
        <dbReference type="ARBA" id="ARBA00004496"/>
    </source>
</evidence>
<feature type="compositionally biased region" description="Basic and acidic residues" evidence="9">
    <location>
        <begin position="1280"/>
        <end position="1296"/>
    </location>
</feature>
<dbReference type="InterPro" id="IPR041245">
    <property type="entry name" value="CARMIL_PH"/>
</dbReference>
<feature type="non-terminal residue" evidence="12">
    <location>
        <position position="1"/>
    </location>
</feature>
<dbReference type="PANTHER" id="PTHR24112">
    <property type="entry name" value="LEUCINE-RICH REPEAT, ISOFORM F-RELATED"/>
    <property type="match status" value="1"/>
</dbReference>
<dbReference type="Proteomes" id="UP000736164">
    <property type="component" value="Unassembled WGS sequence"/>
</dbReference>
<feature type="compositionally biased region" description="Basic and acidic residues" evidence="9">
    <location>
        <begin position="1120"/>
        <end position="1150"/>
    </location>
</feature>
<comment type="similarity">
    <text evidence="3">Belongs to the CARMIL family.</text>
</comment>
<feature type="compositionally biased region" description="Polar residues" evidence="9">
    <location>
        <begin position="1161"/>
        <end position="1173"/>
    </location>
</feature>
<accession>A0A8J7NQX9</accession>
<keyword evidence="13" id="KW-1185">Reference proteome</keyword>
<keyword evidence="7" id="KW-0677">Repeat</keyword>
<keyword evidence="4" id="KW-1003">Cell membrane</keyword>
<dbReference type="InterPro" id="IPR032675">
    <property type="entry name" value="LRR_dom_sf"/>
</dbReference>
<organism evidence="12 13">
    <name type="scientific">Atractosteus spatula</name>
    <name type="common">Alligator gar</name>
    <name type="synonym">Lepisosteus spatula</name>
    <dbReference type="NCBI Taxonomy" id="7917"/>
    <lineage>
        <taxon>Eukaryota</taxon>
        <taxon>Metazoa</taxon>
        <taxon>Chordata</taxon>
        <taxon>Craniata</taxon>
        <taxon>Vertebrata</taxon>
        <taxon>Euteleostomi</taxon>
        <taxon>Actinopterygii</taxon>
        <taxon>Neopterygii</taxon>
        <taxon>Holostei</taxon>
        <taxon>Semionotiformes</taxon>
        <taxon>Lepisosteidae</taxon>
        <taxon>Atractosteus</taxon>
    </lineage>
</organism>
<reference evidence="12" key="1">
    <citation type="journal article" date="2021" name="Cell">
        <title>Tracing the genetic footprints of vertebrate landing in non-teleost ray-finned fishes.</title>
        <authorList>
            <person name="Bi X."/>
            <person name="Wang K."/>
            <person name="Yang L."/>
            <person name="Pan H."/>
            <person name="Jiang H."/>
            <person name="Wei Q."/>
            <person name="Fang M."/>
            <person name="Yu H."/>
            <person name="Zhu C."/>
            <person name="Cai Y."/>
            <person name="He Y."/>
            <person name="Gan X."/>
            <person name="Zeng H."/>
            <person name="Yu D."/>
            <person name="Zhu Y."/>
            <person name="Jiang H."/>
            <person name="Qiu Q."/>
            <person name="Yang H."/>
            <person name="Zhang Y.E."/>
            <person name="Wang W."/>
            <person name="Zhu M."/>
            <person name="He S."/>
            <person name="Zhang G."/>
        </authorList>
    </citation>
    <scope>NUCLEOTIDE SEQUENCE</scope>
    <source>
        <strain evidence="12">Allg_001</strain>
    </source>
</reference>
<dbReference type="Pfam" id="PF17888">
    <property type="entry name" value="Carm_PH"/>
    <property type="match status" value="1"/>
</dbReference>
<dbReference type="FunFam" id="3.80.10.10:FF:000009">
    <property type="entry name" value="F-actin-uncapping protein LRRC16A isoform X1"/>
    <property type="match status" value="1"/>
</dbReference>
<feature type="region of interest" description="Disordered" evidence="9">
    <location>
        <begin position="914"/>
        <end position="934"/>
    </location>
</feature>
<evidence type="ECO:0000256" key="5">
    <source>
        <dbReference type="ARBA" id="ARBA00022490"/>
    </source>
</evidence>
<proteinExistence type="inferred from homology"/>
<feature type="non-terminal residue" evidence="12">
    <location>
        <position position="1512"/>
    </location>
</feature>
<keyword evidence="8" id="KW-0472">Membrane</keyword>
<comment type="caution">
    <text evidence="12">The sequence shown here is derived from an EMBL/GenBank/DDBJ whole genome shotgun (WGS) entry which is preliminary data.</text>
</comment>
<comment type="subcellular location">
    <subcellularLocation>
        <location evidence="1">Cell membrane</location>
    </subcellularLocation>
    <subcellularLocation>
        <location evidence="2">Cytoplasm</location>
    </subcellularLocation>
</comment>
<dbReference type="PANTHER" id="PTHR24112:SF32">
    <property type="entry name" value="CAPPING PROTEIN, ARP2_3 AND MYOSIN-I LINKER PROTEIN 2"/>
    <property type="match status" value="1"/>
</dbReference>
<name>A0A8J7NQX9_ATRSP</name>
<evidence type="ECO:0000256" key="1">
    <source>
        <dbReference type="ARBA" id="ARBA00004236"/>
    </source>
</evidence>
<dbReference type="Pfam" id="PF13516">
    <property type="entry name" value="LRR_6"/>
    <property type="match status" value="2"/>
</dbReference>
<evidence type="ECO:0000259" key="11">
    <source>
        <dbReference type="Pfam" id="PF17888"/>
    </source>
</evidence>
<dbReference type="GO" id="GO:0005886">
    <property type="term" value="C:plasma membrane"/>
    <property type="evidence" value="ECO:0007669"/>
    <property type="project" value="UniProtKB-SubCell"/>
</dbReference>
<feature type="compositionally biased region" description="Basic residues" evidence="9">
    <location>
        <begin position="1423"/>
        <end position="1436"/>
    </location>
</feature>
<dbReference type="Gene3D" id="3.80.10.10">
    <property type="entry name" value="Ribonuclease Inhibitor"/>
    <property type="match status" value="1"/>
</dbReference>
<evidence type="ECO:0000256" key="3">
    <source>
        <dbReference type="ARBA" id="ARBA00007298"/>
    </source>
</evidence>
<dbReference type="SMART" id="SM00368">
    <property type="entry name" value="LRR_RI"/>
    <property type="match status" value="3"/>
</dbReference>
<dbReference type="InterPro" id="IPR031943">
    <property type="entry name" value="CARMIL_C"/>
</dbReference>
<feature type="compositionally biased region" description="Pro residues" evidence="9">
    <location>
        <begin position="1379"/>
        <end position="1394"/>
    </location>
</feature>
<sequence length="1512" mass="166178">MGRSSSHHRVWPCVGGSLSLHPRCEFNLALCLFSSKDSIVKALKPQKIKFMWRVQQNHSRAKADERILLSKIQVTCLALPVCKPERAGGHREEEEEACAVMTLWRAYVFHNRLPAKVESSFSYLEIYAITIGNFNQVAIETDRLCYSLTLMSLEELEHMVSHVTASLKKIFPDSSPGKLLKKTPPDLQDRFKRLTTAVEEHMNGRQGPCGGFSETYAALCDFNEFPCREEIQWDVDNIYHVQSCREFNLLDFSHLDSRDVALAVAALSFNQWFTKLYSKDFRLSPEVLEQVLYMINRSPKLEEVCLENSGLKPDFAAKMACALRDHSCSALHTINLSANQIEDKGVVALSQELEKLPSGLTQLSLSRISLSPKEAHDSGRKGHDKMSFSSSYSLRHLDLSNNAGLLATEEATNLFNFLSCSNAVSHLDLSGTDCPLDTLFVSLSAGCCSKLTYLNLSRNIFSHRKVKEITRSVKDFFSQCALLKYVGLSGTRLPAEALRLLLQGLATNAQLSGLELDLSNCELRSAGAQVIQEHIFEARAIGSLDLSDNGFDSDMVTLVLSIGHSQSIRHLALGKNFTMKSRALTDVLHRIVQLIQEEECPLESLSVADSKLKTGTTVLINALGSNTSLTKIDISGNLIGDTGAKMLAKALQINTKLRTLIWDKNNVTGSGFLDVANAMEKNYTLHSMAIPMSDVSQAYRSSPEKTEEALQKIQSCLVRNSQRQAFVSDQVFRLQQGIITSTSEQLVQRLCLKVQDSVKPLTSCSVQEVQDDILSAEEVLRDARASISLLPTLYELGRAPSSASALQDRLNDTARVITNDITEEIQDLVQCMLGAAQRSCPRLIQRTAVRDQLASCVSKKSRQAASFVQETLMQQAGAHIRNKLSELKLSISVTLAESIIDEILQDLSTSQQKLDQHVSEHTQAPPAPNEKNSVKTNIPQLRVVEMEFPTDEYVPGIWRNSIHTRSIRPAPSVKSKYVVLGPEADAEGIKGRWGRWGGGCGRASHLLSVLPPPPHSCSPPLPPGLLDVVEAEAQQEDGEAEGGPNGPSISRAPLKLSPAYPEDAAALSNNLPPLSEPASPQPPMDLPIEGQRLKHYTRARPRPNRKNKLPPSKLHVPAAEGEHEATEDMGKVDEGVEEFFTKKIIPDDPTKSQPLVKAQHTETSCSTPPSGSKTIKKKFAGPAPPPAADPETGRSPDGDWEKSRTPDAERRLKPTRRSLREGKSQSLILLPGVDQEEPVPGGHGKKPFSDKGPPEGQSTFEHRVHAMLHRIGVAKVLPCDSKKGQNKEGELRKADSEGTIMDSKPEPPPPFLKPRTMSTSSDMRRPARPAAAAECPDRPAPRPPARPPLPDPGEPLLMPRASPGASSQHSPSPEAPAEGDPPLPRCPRDAPTPSPRRGASLGEQQGRPERTAQALSEDNLPKPRPRMKPSPHRRAVSVHEEQLREQGALLGPEELKAALPRLQRSPVWKRANRMELPPCSEDQPGGEGGERRPLTQTPCCSPETESMIPTRF</sequence>
<dbReference type="GO" id="GO:0005737">
    <property type="term" value="C:cytoplasm"/>
    <property type="evidence" value="ECO:0007669"/>
    <property type="project" value="UniProtKB-SubCell"/>
</dbReference>
<feature type="compositionally biased region" description="Basic and acidic residues" evidence="9">
    <location>
        <begin position="1191"/>
        <end position="1223"/>
    </location>
</feature>
<dbReference type="GO" id="GO:0030027">
    <property type="term" value="C:lamellipodium"/>
    <property type="evidence" value="ECO:0007669"/>
    <property type="project" value="TreeGrafter"/>
</dbReference>
<dbReference type="EMBL" id="JAAWVO010037002">
    <property type="protein sequence ID" value="MBN3317867.1"/>
    <property type="molecule type" value="Genomic_DNA"/>
</dbReference>
<gene>
    <name evidence="12" type="primary">Carmil3</name>
    <name evidence="12" type="ORF">GTO95_0011212</name>
</gene>
<keyword evidence="5" id="KW-0963">Cytoplasm</keyword>
<evidence type="ECO:0000256" key="8">
    <source>
        <dbReference type="ARBA" id="ARBA00023136"/>
    </source>
</evidence>
<feature type="compositionally biased region" description="Pro residues" evidence="9">
    <location>
        <begin position="1341"/>
        <end position="1353"/>
    </location>
</feature>
<dbReference type="Pfam" id="PF16000">
    <property type="entry name" value="CARMIL_C"/>
    <property type="match status" value="2"/>
</dbReference>
<evidence type="ECO:0000256" key="9">
    <source>
        <dbReference type="SAM" id="MobiDB-lite"/>
    </source>
</evidence>
<protein>
    <submittedName>
        <fullName evidence="12">CARL3 protein</fullName>
    </submittedName>
</protein>